<name>A0AAU7JMB7_9HYPH</name>
<sequence>MEPLPDPRSLASPIVNERRPDYPIRWELPSGAFRYKVKDGDTWETVARNFQVKSARYLMFFNFYVVVDRRKQHTTNEVNWYLRNYVGCNVSTDGRRNWAFSDSAKPGVIFIPTRTIDFEGDGLVIVGSKGVGDDISVPQYDDSNILDTLGKTLDVYGAVDMGIGVSELALPAFLEGGLIFSGAAAGVVGPLVAIGGPHMEALQKRNRDNFFGGFADGLVMSANGASSSYIKERREWRYAPYETQYPEKAETFRKLHNAGLELGIRKGRAFNTVDRERFFTTLHAQMSQDDRDYYSPRIPWKDWSEDKKKQYYDLLSSMVRRTMLSHGLKFKLHS</sequence>
<dbReference type="RefSeq" id="WP_406858284.1">
    <property type="nucleotide sequence ID" value="NZ_CP157484.1"/>
</dbReference>
<evidence type="ECO:0008006" key="2">
    <source>
        <dbReference type="Google" id="ProtNLM"/>
    </source>
</evidence>
<evidence type="ECO:0000313" key="1">
    <source>
        <dbReference type="EMBL" id="XBO41430.1"/>
    </source>
</evidence>
<proteinExistence type="predicted"/>
<gene>
    <name evidence="1" type="ORF">ABEG18_11940</name>
</gene>
<accession>A0AAU7JMB7</accession>
<organism evidence="1">
    <name type="scientific">Alsobacter sp. KACC 23698</name>
    <dbReference type="NCBI Taxonomy" id="3149229"/>
    <lineage>
        <taxon>Bacteria</taxon>
        <taxon>Pseudomonadati</taxon>
        <taxon>Pseudomonadota</taxon>
        <taxon>Alphaproteobacteria</taxon>
        <taxon>Hyphomicrobiales</taxon>
        <taxon>Alsobacteraceae</taxon>
        <taxon>Alsobacter</taxon>
    </lineage>
</organism>
<protein>
    <recommendedName>
        <fullName evidence="2">LysM domain-containing protein</fullName>
    </recommendedName>
</protein>
<dbReference type="EMBL" id="CP157484">
    <property type="protein sequence ID" value="XBO41430.1"/>
    <property type="molecule type" value="Genomic_DNA"/>
</dbReference>
<dbReference type="AlphaFoldDB" id="A0AAU7JMB7"/>
<reference evidence="1" key="1">
    <citation type="submission" date="2024-05" db="EMBL/GenBank/DDBJ databases">
        <authorList>
            <person name="Kim S."/>
            <person name="Heo J."/>
            <person name="Choi H."/>
            <person name="Choi Y."/>
            <person name="Kwon S.-W."/>
            <person name="Kim Y."/>
        </authorList>
    </citation>
    <scope>NUCLEOTIDE SEQUENCE</scope>
    <source>
        <strain evidence="1">KACC 23698</strain>
    </source>
</reference>